<dbReference type="AlphaFoldDB" id="A0A6L2PMP4"/>
<evidence type="ECO:0000313" key="5">
    <source>
        <dbReference type="Proteomes" id="UP000502823"/>
    </source>
</evidence>
<dbReference type="GO" id="GO:0016491">
    <property type="term" value="F:oxidoreductase activity"/>
    <property type="evidence" value="ECO:0007669"/>
    <property type="project" value="InterPro"/>
</dbReference>
<keyword evidence="5" id="KW-1185">Reference proteome</keyword>
<evidence type="ECO:0000259" key="2">
    <source>
        <dbReference type="Pfam" id="PF09995"/>
    </source>
</evidence>
<dbReference type="OrthoDB" id="6361347at2759"/>
<sequence length="215" mass="24411">AHKSLIGVRTRHCTAARKARKAGFGTISQLDMVLTQFGFMGFGLLAPEKLGLRGSPEEQEGFIHFWRTVGHLLGIEDRFNICKGNLQETKQLCQTVLEEVFVPALKKPADGFEQMSRSLLGGMWAMVPFLDYDAFMGFTMRLAGVEMTANGSNPLPFSSKVLLAYQIFVHEVVLTNRFMAWLMRPVLNFFMWLSVFLTQRIPILAYIHFGRSHIY</sequence>
<evidence type="ECO:0000313" key="3">
    <source>
        <dbReference type="EMBL" id="GFG32402.1"/>
    </source>
</evidence>
<organism evidence="3 5">
    <name type="scientific">Coptotermes formosanus</name>
    <name type="common">Formosan subterranean termite</name>
    <dbReference type="NCBI Taxonomy" id="36987"/>
    <lineage>
        <taxon>Eukaryota</taxon>
        <taxon>Metazoa</taxon>
        <taxon>Ecdysozoa</taxon>
        <taxon>Arthropoda</taxon>
        <taxon>Hexapoda</taxon>
        <taxon>Insecta</taxon>
        <taxon>Pterygota</taxon>
        <taxon>Neoptera</taxon>
        <taxon>Polyneoptera</taxon>
        <taxon>Dictyoptera</taxon>
        <taxon>Blattodea</taxon>
        <taxon>Blattoidea</taxon>
        <taxon>Termitoidae</taxon>
        <taxon>Rhinotermitidae</taxon>
        <taxon>Coptotermes</taxon>
    </lineage>
</organism>
<feature type="transmembrane region" description="Helical" evidence="1">
    <location>
        <begin position="189"/>
        <end position="209"/>
    </location>
</feature>
<accession>A0A6L2PMP4</accession>
<dbReference type="PANTHER" id="PTHR37159">
    <property type="entry name" value="GH11867P"/>
    <property type="match status" value="1"/>
</dbReference>
<keyword evidence="1" id="KW-1133">Transmembrane helix</keyword>
<reference evidence="5" key="2">
    <citation type="submission" date="2020-01" db="EMBL/GenBank/DDBJ databases">
        <title>Draft genome sequence of the Termite Coptotermes fromosanus.</title>
        <authorList>
            <person name="Itakura S."/>
            <person name="Yosikawa Y."/>
            <person name="Umezawa K."/>
        </authorList>
    </citation>
    <scope>NUCLEOTIDE SEQUENCE [LARGE SCALE GENOMIC DNA]</scope>
</reference>
<evidence type="ECO:0000313" key="4">
    <source>
        <dbReference type="EMBL" id="GFG34286.1"/>
    </source>
</evidence>
<proteinExistence type="predicted"/>
<name>A0A6L2PMP4_COPFO</name>
<dbReference type="Pfam" id="PF09995">
    <property type="entry name" value="MPAB_Lcp_cat"/>
    <property type="match status" value="1"/>
</dbReference>
<gene>
    <name evidence="3" type="ORF">Cfor_03123</name>
    <name evidence="4" type="ORF">Cfor_03213</name>
</gene>
<keyword evidence="1" id="KW-0812">Transmembrane</keyword>
<dbReference type="PANTHER" id="PTHR37159:SF1">
    <property type="entry name" value="GH11867P"/>
    <property type="match status" value="1"/>
</dbReference>
<comment type="caution">
    <text evidence="3">The sequence shown here is derived from an EMBL/GenBank/DDBJ whole genome shotgun (WGS) entry which is preliminary data.</text>
</comment>
<feature type="domain" description="ER-bound oxygenase mpaB/mpaB'/Rubber oxygenase catalytic" evidence="2">
    <location>
        <begin position="2"/>
        <end position="130"/>
    </location>
</feature>
<protein>
    <recommendedName>
        <fullName evidence="2">ER-bound oxygenase mpaB/mpaB'/Rubber oxygenase catalytic domain-containing protein</fullName>
    </recommendedName>
</protein>
<dbReference type="EMBL" id="BLKM01005430">
    <property type="protein sequence ID" value="GFG34286.1"/>
    <property type="molecule type" value="Genomic_DNA"/>
</dbReference>
<keyword evidence="1" id="KW-0472">Membrane</keyword>
<dbReference type="InterPro" id="IPR018713">
    <property type="entry name" value="MPAB/Lcp_cat_dom"/>
</dbReference>
<dbReference type="Proteomes" id="UP000502823">
    <property type="component" value="Unassembled WGS sequence"/>
</dbReference>
<dbReference type="EMBL" id="BLKM01011182">
    <property type="protein sequence ID" value="GFG32402.1"/>
    <property type="molecule type" value="Genomic_DNA"/>
</dbReference>
<reference evidence="3" key="1">
    <citation type="journal article" date="2020" name="J. Asia-Pac. Entomol.">
        <title>Draft genome sequence of the termite, Coptotermes formosanus: Genetic insights into the pyruvate dehydrogenase complex of the termite.</title>
        <authorList>
            <person name="Itakura S."/>
            <person name="Yosikawa Y."/>
            <person name="Togami Y."/>
            <person name="Umezawa K."/>
        </authorList>
    </citation>
    <scope>NUCLEOTIDE SEQUENCE</scope>
    <source>
        <tissue evidence="3">Head</tissue>
    </source>
</reference>
<dbReference type="InParanoid" id="A0A6L2PMP4"/>
<evidence type="ECO:0000256" key="1">
    <source>
        <dbReference type="SAM" id="Phobius"/>
    </source>
</evidence>
<feature type="non-terminal residue" evidence="3">
    <location>
        <position position="1"/>
    </location>
</feature>